<comment type="function">
    <text evidence="6">Autophagy-specific protein that functions in response to autophagy-inducing signals as a scaffold to recruit other ATG proteins to organize preautophagosomal structure (PAS) formation. Modulates the timing and magnitude of the autophagy response, such as the size of the sequestering vesicles. Plays particularly a role in pexophagy and nucleophagy.</text>
</comment>
<feature type="compositionally biased region" description="Low complexity" evidence="8">
    <location>
        <begin position="1"/>
        <end position="14"/>
    </location>
</feature>
<dbReference type="InterPro" id="IPR007240">
    <property type="entry name" value="Atg17"/>
</dbReference>
<evidence type="ECO:0000313" key="10">
    <source>
        <dbReference type="EMBL" id="KAK7750937.1"/>
    </source>
</evidence>
<dbReference type="GO" id="GO:0034727">
    <property type="term" value="P:piecemeal microautophagy of the nucleus"/>
    <property type="evidence" value="ECO:0007669"/>
    <property type="project" value="TreeGrafter"/>
</dbReference>
<feature type="domain" description="Autophagy protein ATG17-like" evidence="9">
    <location>
        <begin position="47"/>
        <end position="458"/>
    </location>
</feature>
<name>A0AAN9UPJ6_9PEZI</name>
<evidence type="ECO:0000256" key="7">
    <source>
        <dbReference type="SAM" id="Coils"/>
    </source>
</evidence>
<dbReference type="Proteomes" id="UP001320420">
    <property type="component" value="Unassembled WGS sequence"/>
</dbReference>
<dbReference type="PANTHER" id="PTHR28005">
    <property type="entry name" value="AUTOPHAGY-RELATED PROTEIN 17"/>
    <property type="match status" value="1"/>
</dbReference>
<evidence type="ECO:0000259" key="9">
    <source>
        <dbReference type="Pfam" id="PF04108"/>
    </source>
</evidence>
<dbReference type="PANTHER" id="PTHR28005:SF1">
    <property type="entry name" value="AUTOPHAGY-RELATED PROTEIN 17"/>
    <property type="match status" value="1"/>
</dbReference>
<dbReference type="GO" id="GO:1990316">
    <property type="term" value="C:Atg1/ULK1 kinase complex"/>
    <property type="evidence" value="ECO:0007669"/>
    <property type="project" value="TreeGrafter"/>
</dbReference>
<dbReference type="GO" id="GO:0000422">
    <property type="term" value="P:autophagy of mitochondrion"/>
    <property type="evidence" value="ECO:0007669"/>
    <property type="project" value="TreeGrafter"/>
</dbReference>
<dbReference type="AlphaFoldDB" id="A0AAN9UPJ6"/>
<feature type="region of interest" description="Disordered" evidence="8">
    <location>
        <begin position="480"/>
        <end position="514"/>
    </location>
</feature>
<keyword evidence="5" id="KW-0472">Membrane</keyword>
<evidence type="ECO:0000256" key="1">
    <source>
        <dbReference type="ARBA" id="ARBA00006259"/>
    </source>
</evidence>
<comment type="similarity">
    <text evidence="1 6">Belongs to the ATG17 family.</text>
</comment>
<dbReference type="GO" id="GO:0034045">
    <property type="term" value="C:phagophore assembly site membrane"/>
    <property type="evidence" value="ECO:0007669"/>
    <property type="project" value="UniProtKB-SubCell"/>
</dbReference>
<comment type="caution">
    <text evidence="10">The sequence shown here is derived from an EMBL/GenBank/DDBJ whole genome shotgun (WGS) entry which is preliminary data.</text>
</comment>
<evidence type="ECO:0000313" key="11">
    <source>
        <dbReference type="Proteomes" id="UP001320420"/>
    </source>
</evidence>
<sequence>MASTNSSASSSARSTSRRHSLHGATLGPEDSVPVETLVRHLLDAKRSLSSMRLVLRANDLVHLARQAHEESVILSAQSQFLRRGISEQVRLLLRVRRSMNKTYEKGKREFKQVIKDLDATNSRLEDTMNVLRSRTVDSAFRPEGEEKKNLLDFVDEQQVHNIRNTLKDNISALQSTQTSFDGDLLRFDTDLRALNKSMASVPSIQSPSVSSDDPPLSHLLNSMIGHSHAMAELLTSLTKHFDLCVTAVRTTEGGTALARIKAAEVTLSQGAVSSEDVSISGVIAEQESHMPGLKEPISSEDRAQMLEVVVQDASEVDDVVQELNERLQSMEEGDFARLDAQARRARAAHSDALAGFRALEDVGSRVRSYIAAEAEFRQRWAAEHEAIRAAMAEMDGLRAFYESYAGSYDGLILEAERRRALEDKVRAVWRKARESVDRLVEADRRERDAFRHEVGEFLPTDLWPGLDDAMCRWEVVPVREGPSSRGGKAGGAVLPYDGRGDGSGSGSTPALERSVVQAAAMRLGRR</sequence>
<evidence type="ECO:0000256" key="3">
    <source>
        <dbReference type="ARBA" id="ARBA00022490"/>
    </source>
</evidence>
<evidence type="ECO:0000256" key="8">
    <source>
        <dbReference type="SAM" id="MobiDB-lite"/>
    </source>
</evidence>
<keyword evidence="3 6" id="KW-0963">Cytoplasm</keyword>
<protein>
    <recommendedName>
        <fullName evidence="2 6">Autophagy-related protein 17</fullName>
    </recommendedName>
</protein>
<accession>A0AAN9UPJ6</accession>
<evidence type="ECO:0000256" key="6">
    <source>
        <dbReference type="RuleBase" id="RU368080"/>
    </source>
</evidence>
<dbReference type="GO" id="GO:0000045">
    <property type="term" value="P:autophagosome assembly"/>
    <property type="evidence" value="ECO:0007669"/>
    <property type="project" value="TreeGrafter"/>
</dbReference>
<feature type="coiled-coil region" evidence="7">
    <location>
        <begin position="107"/>
        <end position="134"/>
    </location>
</feature>
<dbReference type="InterPro" id="IPR045326">
    <property type="entry name" value="ATG17-like_dom"/>
</dbReference>
<dbReference type="Pfam" id="PF04108">
    <property type="entry name" value="ATG17_like"/>
    <property type="match status" value="1"/>
</dbReference>
<dbReference type="GO" id="GO:0030295">
    <property type="term" value="F:protein kinase activator activity"/>
    <property type="evidence" value="ECO:0007669"/>
    <property type="project" value="TreeGrafter"/>
</dbReference>
<feature type="region of interest" description="Disordered" evidence="8">
    <location>
        <begin position="1"/>
        <end position="29"/>
    </location>
</feature>
<reference evidence="10 11" key="1">
    <citation type="submission" date="2024-02" db="EMBL/GenBank/DDBJ databases">
        <title>De novo assembly and annotation of 12 fungi associated with fruit tree decline syndrome in Ontario, Canada.</title>
        <authorList>
            <person name="Sulman M."/>
            <person name="Ellouze W."/>
            <person name="Ilyukhin E."/>
        </authorList>
    </citation>
    <scope>NUCLEOTIDE SEQUENCE [LARGE SCALE GENOMIC DNA]</scope>
    <source>
        <strain evidence="10 11">M11/M66-122</strain>
    </source>
</reference>
<keyword evidence="4 6" id="KW-0072">Autophagy</keyword>
<gene>
    <name evidence="10" type="ORF">SLS62_007069</name>
</gene>
<dbReference type="EMBL" id="JAKJXP020000056">
    <property type="protein sequence ID" value="KAK7750937.1"/>
    <property type="molecule type" value="Genomic_DNA"/>
</dbReference>
<organism evidence="10 11">
    <name type="scientific">Diatrype stigma</name>
    <dbReference type="NCBI Taxonomy" id="117547"/>
    <lineage>
        <taxon>Eukaryota</taxon>
        <taxon>Fungi</taxon>
        <taxon>Dikarya</taxon>
        <taxon>Ascomycota</taxon>
        <taxon>Pezizomycotina</taxon>
        <taxon>Sordariomycetes</taxon>
        <taxon>Xylariomycetidae</taxon>
        <taxon>Xylariales</taxon>
        <taxon>Diatrypaceae</taxon>
        <taxon>Diatrype</taxon>
    </lineage>
</organism>
<proteinExistence type="inferred from homology"/>
<dbReference type="GO" id="GO:0060090">
    <property type="term" value="F:molecular adaptor activity"/>
    <property type="evidence" value="ECO:0007669"/>
    <property type="project" value="TreeGrafter"/>
</dbReference>
<evidence type="ECO:0000256" key="2">
    <source>
        <dbReference type="ARBA" id="ARBA00013806"/>
    </source>
</evidence>
<keyword evidence="11" id="KW-1185">Reference proteome</keyword>
<evidence type="ECO:0000256" key="5">
    <source>
        <dbReference type="ARBA" id="ARBA00023136"/>
    </source>
</evidence>
<comment type="subcellular location">
    <subcellularLocation>
        <location evidence="6">Cytoplasm</location>
    </subcellularLocation>
    <subcellularLocation>
        <location evidence="6">Preautophagosomal structure membrane</location>
        <topology evidence="6">Peripheral membrane protein</topology>
    </subcellularLocation>
</comment>
<evidence type="ECO:0000256" key="4">
    <source>
        <dbReference type="ARBA" id="ARBA00023006"/>
    </source>
</evidence>
<keyword evidence="7" id="KW-0175">Coiled coil</keyword>